<dbReference type="SMART" id="SM00347">
    <property type="entry name" value="HTH_MARR"/>
    <property type="match status" value="1"/>
</dbReference>
<organism evidence="2">
    <name type="scientific">Burkholderia orbicola (strain AU 1054)</name>
    <dbReference type="NCBI Taxonomy" id="331271"/>
    <lineage>
        <taxon>Bacteria</taxon>
        <taxon>Pseudomonadati</taxon>
        <taxon>Pseudomonadota</taxon>
        <taxon>Betaproteobacteria</taxon>
        <taxon>Burkholderiales</taxon>
        <taxon>Burkholderiaceae</taxon>
        <taxon>Burkholderia</taxon>
        <taxon>Burkholderia cepacia complex</taxon>
        <taxon>Burkholderia orbicola</taxon>
    </lineage>
</organism>
<proteinExistence type="predicted"/>
<dbReference type="InterPro" id="IPR036388">
    <property type="entry name" value="WH-like_DNA-bd_sf"/>
</dbReference>
<dbReference type="InterPro" id="IPR000835">
    <property type="entry name" value="HTH_MarR-typ"/>
</dbReference>
<dbReference type="SUPFAM" id="SSF46785">
    <property type="entry name" value="Winged helix' DNA-binding domain"/>
    <property type="match status" value="1"/>
</dbReference>
<sequence>MIGRMNPPRKPGVSAETVAADLTLAVGQLIRRLRSEVDSEGLGMSQTSALARLERHGPMTTADLARAEAMKPQSMKTILASLEEDALVEREPHPTDGRQILFKLTAAGLAARRKRNAAKHQWLGAAIEKLDPQDIDTLAAAIPLIRRIGEQ</sequence>
<dbReference type="AlphaFoldDB" id="A0A0H2XUN4"/>
<gene>
    <name evidence="2" type="ordered locus">Bcen_3797</name>
</gene>
<dbReference type="Gene3D" id="1.10.10.10">
    <property type="entry name" value="Winged helix-like DNA-binding domain superfamily/Winged helix DNA-binding domain"/>
    <property type="match status" value="1"/>
</dbReference>
<dbReference type="PANTHER" id="PTHR39515:SF2">
    <property type="entry name" value="HTH-TYPE TRANSCRIPTIONAL REGULATOR RV0880"/>
    <property type="match status" value="1"/>
</dbReference>
<dbReference type="PROSITE" id="PS50995">
    <property type="entry name" value="HTH_MARR_2"/>
    <property type="match status" value="1"/>
</dbReference>
<reference evidence="2" key="1">
    <citation type="submission" date="2006-05" db="EMBL/GenBank/DDBJ databases">
        <title>Complete sequence of chromosome 2 of Burkholderia cenocepacia AU 1054.</title>
        <authorList>
            <consortium name="US DOE Joint Genome Institute"/>
            <person name="Copeland A."/>
            <person name="Lucas S."/>
            <person name="Lapidus A."/>
            <person name="Barry K."/>
            <person name="Detter J.C."/>
            <person name="Glavina del Rio T."/>
            <person name="Hammon N."/>
            <person name="Israni S."/>
            <person name="Dalin E."/>
            <person name="Tice H."/>
            <person name="Pitluck S."/>
            <person name="Chain P."/>
            <person name="Malfatti S."/>
            <person name="Shin M."/>
            <person name="Vergez L."/>
            <person name="Schmutz J."/>
            <person name="Larimer F."/>
            <person name="Land M."/>
            <person name="Hauser L."/>
            <person name="Kyrpides N."/>
            <person name="Lykidis A."/>
            <person name="LiPuma J.J."/>
            <person name="Konstantinidis K."/>
            <person name="Tiedje J.M."/>
            <person name="Richardson P."/>
        </authorList>
    </citation>
    <scope>NUCLEOTIDE SEQUENCE [LARGE SCALE GENOMIC DNA]</scope>
    <source>
        <strain evidence="2">AU 1054</strain>
    </source>
</reference>
<dbReference type="PANTHER" id="PTHR39515">
    <property type="entry name" value="CONSERVED PROTEIN"/>
    <property type="match status" value="1"/>
</dbReference>
<accession>A0A0H2XUN4</accession>
<name>A0A0H2XUN4_BURO1</name>
<evidence type="ECO:0000313" key="2">
    <source>
        <dbReference type="EMBL" id="ABF78689.1"/>
    </source>
</evidence>
<protein>
    <submittedName>
        <fullName evidence="2">Transcriptional regulator, MarR family</fullName>
    </submittedName>
</protein>
<dbReference type="InterPro" id="IPR052526">
    <property type="entry name" value="HTH-type_Bedaq_tolerance"/>
</dbReference>
<dbReference type="Pfam" id="PF01047">
    <property type="entry name" value="MarR"/>
    <property type="match status" value="1"/>
</dbReference>
<dbReference type="GO" id="GO:0003700">
    <property type="term" value="F:DNA-binding transcription factor activity"/>
    <property type="evidence" value="ECO:0007669"/>
    <property type="project" value="InterPro"/>
</dbReference>
<dbReference type="EMBL" id="CP000379">
    <property type="protein sequence ID" value="ABF78689.1"/>
    <property type="molecule type" value="Genomic_DNA"/>
</dbReference>
<dbReference type="InterPro" id="IPR036390">
    <property type="entry name" value="WH_DNA-bd_sf"/>
</dbReference>
<dbReference type="HOGENOM" id="CLU_083287_15_1_4"/>
<evidence type="ECO:0000259" key="1">
    <source>
        <dbReference type="PROSITE" id="PS50995"/>
    </source>
</evidence>
<feature type="domain" description="HTH marR-type" evidence="1">
    <location>
        <begin position="19"/>
        <end position="150"/>
    </location>
</feature>